<accession>A0AAV4U6U8</accession>
<dbReference type="EMBL" id="BPLR01012369">
    <property type="protein sequence ID" value="GIY53501.1"/>
    <property type="molecule type" value="Genomic_DNA"/>
</dbReference>
<dbReference type="AlphaFoldDB" id="A0AAV4U6U8"/>
<dbReference type="Proteomes" id="UP001054945">
    <property type="component" value="Unassembled WGS sequence"/>
</dbReference>
<evidence type="ECO:0000313" key="1">
    <source>
        <dbReference type="EMBL" id="GIY53501.1"/>
    </source>
</evidence>
<reference evidence="1 2" key="1">
    <citation type="submission" date="2021-06" db="EMBL/GenBank/DDBJ databases">
        <title>Caerostris extrusa draft genome.</title>
        <authorList>
            <person name="Kono N."/>
            <person name="Arakawa K."/>
        </authorList>
    </citation>
    <scope>NUCLEOTIDE SEQUENCE [LARGE SCALE GENOMIC DNA]</scope>
</reference>
<keyword evidence="2" id="KW-1185">Reference proteome</keyword>
<evidence type="ECO:0000313" key="2">
    <source>
        <dbReference type="Proteomes" id="UP001054945"/>
    </source>
</evidence>
<organism evidence="1 2">
    <name type="scientific">Caerostris extrusa</name>
    <name type="common">Bark spider</name>
    <name type="synonym">Caerostris bankana</name>
    <dbReference type="NCBI Taxonomy" id="172846"/>
    <lineage>
        <taxon>Eukaryota</taxon>
        <taxon>Metazoa</taxon>
        <taxon>Ecdysozoa</taxon>
        <taxon>Arthropoda</taxon>
        <taxon>Chelicerata</taxon>
        <taxon>Arachnida</taxon>
        <taxon>Araneae</taxon>
        <taxon>Araneomorphae</taxon>
        <taxon>Entelegynae</taxon>
        <taxon>Araneoidea</taxon>
        <taxon>Araneidae</taxon>
        <taxon>Caerostris</taxon>
    </lineage>
</organism>
<name>A0AAV4U6U8_CAEEX</name>
<comment type="caution">
    <text evidence="1">The sequence shown here is derived from an EMBL/GenBank/DDBJ whole genome shotgun (WGS) entry which is preliminary data.</text>
</comment>
<proteinExistence type="predicted"/>
<gene>
    <name evidence="1" type="ORF">CEXT_252921</name>
</gene>
<sequence>MPRYLLPYPLLRGNDGIIKRRKEVYGGGDSLNDYTRDLGVLGCSANDLFSSDRGTELEKTEGDRSSEIRKTKRMLCYSGTNLLWFPPEWSTSFFIHAP</sequence>
<protein>
    <submittedName>
        <fullName evidence="1">Uncharacterized protein</fullName>
    </submittedName>
</protein>